<reference evidence="11 12" key="1">
    <citation type="submission" date="2018-09" db="EMBL/GenBank/DDBJ databases">
        <title>Genome sequencing of strain 1JSPR-7.</title>
        <authorList>
            <person name="Heo J."/>
            <person name="Kim S.-J."/>
            <person name="Kwon S.-W."/>
        </authorList>
    </citation>
    <scope>NUCLEOTIDE SEQUENCE [LARGE SCALE GENOMIC DNA]</scope>
    <source>
        <strain evidence="11 12">1JSPR-7</strain>
    </source>
</reference>
<feature type="transmembrane region" description="Helical" evidence="9">
    <location>
        <begin position="207"/>
        <end position="226"/>
    </location>
</feature>
<evidence type="ECO:0000256" key="4">
    <source>
        <dbReference type="ARBA" id="ARBA00022692"/>
    </source>
</evidence>
<feature type="transmembrane region" description="Helical" evidence="9">
    <location>
        <begin position="134"/>
        <end position="150"/>
    </location>
</feature>
<evidence type="ECO:0000256" key="5">
    <source>
        <dbReference type="ARBA" id="ARBA00022856"/>
    </source>
</evidence>
<feature type="transmembrane region" description="Helical" evidence="9">
    <location>
        <begin position="14"/>
        <end position="34"/>
    </location>
</feature>
<comment type="subcellular location">
    <subcellularLocation>
        <location evidence="1 9">Cell membrane</location>
        <topology evidence="1 9">Multi-pass membrane protein</topology>
    </subcellularLocation>
</comment>
<keyword evidence="12" id="KW-1185">Reference proteome</keyword>
<evidence type="ECO:0000259" key="10">
    <source>
        <dbReference type="PROSITE" id="PS50928"/>
    </source>
</evidence>
<dbReference type="OrthoDB" id="9787541at2"/>
<dbReference type="CDD" id="cd06261">
    <property type="entry name" value="TM_PBP2"/>
    <property type="match status" value="1"/>
</dbReference>
<dbReference type="GO" id="GO:0055085">
    <property type="term" value="P:transmembrane transport"/>
    <property type="evidence" value="ECO:0007669"/>
    <property type="project" value="InterPro"/>
</dbReference>
<keyword evidence="3" id="KW-1003">Cell membrane</keyword>
<dbReference type="AlphaFoldDB" id="A0A387BCR1"/>
<dbReference type="GO" id="GO:0005886">
    <property type="term" value="C:plasma membrane"/>
    <property type="evidence" value="ECO:0007669"/>
    <property type="project" value="UniProtKB-SubCell"/>
</dbReference>
<keyword evidence="5" id="KW-0571">Peptide transport</keyword>
<dbReference type="InterPro" id="IPR035906">
    <property type="entry name" value="MetI-like_sf"/>
</dbReference>
<keyword evidence="7 9" id="KW-1133">Transmembrane helix</keyword>
<dbReference type="Pfam" id="PF00528">
    <property type="entry name" value="BPD_transp_1"/>
    <property type="match status" value="1"/>
</dbReference>
<evidence type="ECO:0000313" key="11">
    <source>
        <dbReference type="EMBL" id="AYG01665.1"/>
    </source>
</evidence>
<dbReference type="PROSITE" id="PS50928">
    <property type="entry name" value="ABC_TM1"/>
    <property type="match status" value="1"/>
</dbReference>
<comment type="similarity">
    <text evidence="9">Belongs to the binding-protein-dependent transport system permease family.</text>
</comment>
<accession>A0A387BCR1</accession>
<dbReference type="Gene3D" id="1.10.3720.10">
    <property type="entry name" value="MetI-like"/>
    <property type="match status" value="1"/>
</dbReference>
<dbReference type="RefSeq" id="WP_120773034.1">
    <property type="nucleotide sequence ID" value="NZ_CP032627.1"/>
</dbReference>
<feature type="transmembrane region" description="Helical" evidence="9">
    <location>
        <begin position="74"/>
        <end position="96"/>
    </location>
</feature>
<organism evidence="11 12">
    <name type="scientific">Lactococcus allomyrinae</name>
    <dbReference type="NCBI Taxonomy" id="2419773"/>
    <lineage>
        <taxon>Bacteria</taxon>
        <taxon>Bacillati</taxon>
        <taxon>Bacillota</taxon>
        <taxon>Bacilli</taxon>
        <taxon>Lactobacillales</taxon>
        <taxon>Streptococcaceae</taxon>
        <taxon>Lactococcus</taxon>
    </lineage>
</organism>
<dbReference type="GO" id="GO:0015833">
    <property type="term" value="P:peptide transport"/>
    <property type="evidence" value="ECO:0007669"/>
    <property type="project" value="UniProtKB-KW"/>
</dbReference>
<dbReference type="Proteomes" id="UP000269374">
    <property type="component" value="Chromosome"/>
</dbReference>
<keyword evidence="8 9" id="KW-0472">Membrane</keyword>
<evidence type="ECO:0000256" key="6">
    <source>
        <dbReference type="ARBA" id="ARBA00022927"/>
    </source>
</evidence>
<evidence type="ECO:0000256" key="1">
    <source>
        <dbReference type="ARBA" id="ARBA00004651"/>
    </source>
</evidence>
<dbReference type="InterPro" id="IPR000515">
    <property type="entry name" value="MetI-like"/>
</dbReference>
<feature type="transmembrane region" description="Helical" evidence="9">
    <location>
        <begin position="157"/>
        <end position="180"/>
    </location>
</feature>
<feature type="transmembrane region" description="Helical" evidence="9">
    <location>
        <begin position="108"/>
        <end position="128"/>
    </location>
</feature>
<keyword evidence="4 9" id="KW-0812">Transmembrane</keyword>
<evidence type="ECO:0000256" key="3">
    <source>
        <dbReference type="ARBA" id="ARBA00022475"/>
    </source>
</evidence>
<dbReference type="SUPFAM" id="SSF161098">
    <property type="entry name" value="MetI-like"/>
    <property type="match status" value="1"/>
</dbReference>
<evidence type="ECO:0000256" key="9">
    <source>
        <dbReference type="RuleBase" id="RU363032"/>
    </source>
</evidence>
<keyword evidence="6" id="KW-0653">Protein transport</keyword>
<evidence type="ECO:0000256" key="7">
    <source>
        <dbReference type="ARBA" id="ARBA00022989"/>
    </source>
</evidence>
<dbReference type="GO" id="GO:0015031">
    <property type="term" value="P:protein transport"/>
    <property type="evidence" value="ECO:0007669"/>
    <property type="project" value="UniProtKB-KW"/>
</dbReference>
<evidence type="ECO:0000256" key="8">
    <source>
        <dbReference type="ARBA" id="ARBA00023136"/>
    </source>
</evidence>
<dbReference type="PANTHER" id="PTHR30193:SF37">
    <property type="entry name" value="INNER MEMBRANE ABC TRANSPORTER PERMEASE PROTEIN YCJO"/>
    <property type="match status" value="1"/>
</dbReference>
<keyword evidence="2 9" id="KW-0813">Transport</keyword>
<evidence type="ECO:0000313" key="12">
    <source>
        <dbReference type="Proteomes" id="UP000269374"/>
    </source>
</evidence>
<evidence type="ECO:0000256" key="2">
    <source>
        <dbReference type="ARBA" id="ARBA00022448"/>
    </source>
</evidence>
<sequence>MAKKKYRPENQKKAWWFLLPSLLVIAVFSIYPLFRSFYMSFQSGFLLNQQFAGFSNYIQIFHDPVFIQALENTAIFGIVVVPLALAISLLIAWIIFEKVKHKAIFETIFFMPYVTSMIAVGIIFQYFFNKDYGMVNFLLGLVGIPSVNWLDNIHMSIPTLIIFGIWNGLAFNIIILLSGFRNINPEYYTIAEMYGATGWEKFSRITFPQLLPTISFLLTVNFIGAFKVYTEVFALFGGQAGIANSAVTAVFYIYNKFYLMGRPGVAMAASVVLFLIIIVITIVQRMLTRRKDI</sequence>
<protein>
    <submittedName>
        <fullName evidence="11">Sugar ABC transporter permease</fullName>
    </submittedName>
</protein>
<dbReference type="EMBL" id="CP032627">
    <property type="protein sequence ID" value="AYG01665.1"/>
    <property type="molecule type" value="Genomic_DNA"/>
</dbReference>
<feature type="transmembrane region" description="Helical" evidence="9">
    <location>
        <begin position="233"/>
        <end position="254"/>
    </location>
</feature>
<gene>
    <name evidence="11" type="ORF">D7I46_11735</name>
</gene>
<feature type="domain" description="ABC transmembrane type-1" evidence="10">
    <location>
        <begin position="70"/>
        <end position="284"/>
    </location>
</feature>
<proteinExistence type="inferred from homology"/>
<name>A0A387BCR1_9LACT</name>
<dbReference type="KEGG" id="lact:D7I46_11735"/>
<dbReference type="PANTHER" id="PTHR30193">
    <property type="entry name" value="ABC TRANSPORTER PERMEASE PROTEIN"/>
    <property type="match status" value="1"/>
</dbReference>
<feature type="transmembrane region" description="Helical" evidence="9">
    <location>
        <begin position="266"/>
        <end position="287"/>
    </location>
</feature>
<dbReference type="InterPro" id="IPR051393">
    <property type="entry name" value="ABC_transporter_permease"/>
</dbReference>